<evidence type="ECO:0000256" key="1">
    <source>
        <dbReference type="ARBA" id="ARBA00023015"/>
    </source>
</evidence>
<dbReference type="CDD" id="cd15831">
    <property type="entry name" value="BTAD"/>
    <property type="match status" value="1"/>
</dbReference>
<gene>
    <name evidence="5" type="ORF">E1294_26730</name>
</gene>
<dbReference type="PANTHER" id="PTHR35807:SF1">
    <property type="entry name" value="TRANSCRIPTIONAL REGULATOR REDD"/>
    <property type="match status" value="1"/>
</dbReference>
<evidence type="ECO:0000256" key="3">
    <source>
        <dbReference type="SAM" id="MobiDB-lite"/>
    </source>
</evidence>
<sequence length="244" mass="26445">MAGPGSEHSQEDRPGLHLAAAPGARAVRRPAGDHRFGLQDDLARRPARVLEFERSVNTARVALHAGATESAVGELTRALNLWRGPAFDCVPRSPAIEAYAIRLDEAHVAAQESLIATRLSLGQHAEVVPDLVGLTAAHPHRESLHRHLMTALHRTGRRLDALDVFLRLHFRLAADYGLEPDRQTAELHQALLRDCVDVAAAPGGERPHAGPTPPRGRRESGPPHPRASAFHGPVRPPLEIFGHA</sequence>
<dbReference type="Pfam" id="PF03704">
    <property type="entry name" value="BTAD"/>
    <property type="match status" value="1"/>
</dbReference>
<evidence type="ECO:0000256" key="2">
    <source>
        <dbReference type="ARBA" id="ARBA00023163"/>
    </source>
</evidence>
<proteinExistence type="predicted"/>
<feature type="domain" description="Bacterial transcriptional activator" evidence="4">
    <location>
        <begin position="49"/>
        <end position="192"/>
    </location>
</feature>
<keyword evidence="6" id="KW-1185">Reference proteome</keyword>
<dbReference type="Proteomes" id="UP000294543">
    <property type="component" value="Unassembled WGS sequence"/>
</dbReference>
<evidence type="ECO:0000313" key="6">
    <source>
        <dbReference type="Proteomes" id="UP000294543"/>
    </source>
</evidence>
<protein>
    <recommendedName>
        <fullName evidence="4">Bacterial transcriptional activator domain-containing protein</fullName>
    </recommendedName>
</protein>
<dbReference type="InterPro" id="IPR005158">
    <property type="entry name" value="BTAD"/>
</dbReference>
<name>A0A4V2YE35_9ACTN</name>
<dbReference type="AlphaFoldDB" id="A0A4V2YE35"/>
<dbReference type="GO" id="GO:0006355">
    <property type="term" value="P:regulation of DNA-templated transcription"/>
    <property type="evidence" value="ECO:0007669"/>
    <property type="project" value="TreeGrafter"/>
</dbReference>
<dbReference type="OrthoDB" id="4054020at2"/>
<keyword evidence="1" id="KW-0805">Transcription regulation</keyword>
<reference evidence="5 6" key="1">
    <citation type="submission" date="2019-03" db="EMBL/GenBank/DDBJ databases">
        <title>Draft genome sequences of novel Actinobacteria.</title>
        <authorList>
            <person name="Sahin N."/>
            <person name="Ay H."/>
            <person name="Saygin H."/>
        </authorList>
    </citation>
    <scope>NUCLEOTIDE SEQUENCE [LARGE SCALE GENOMIC DNA]</scope>
    <source>
        <strain evidence="5 6">KC712</strain>
    </source>
</reference>
<dbReference type="SMART" id="SM01043">
    <property type="entry name" value="BTAD"/>
    <property type="match status" value="1"/>
</dbReference>
<accession>A0A4V2YE35</accession>
<dbReference type="EMBL" id="SMKP01000081">
    <property type="protein sequence ID" value="TDD17776.1"/>
    <property type="molecule type" value="Genomic_DNA"/>
</dbReference>
<feature type="region of interest" description="Disordered" evidence="3">
    <location>
        <begin position="201"/>
        <end position="244"/>
    </location>
</feature>
<dbReference type="SUPFAM" id="SSF48452">
    <property type="entry name" value="TPR-like"/>
    <property type="match status" value="1"/>
</dbReference>
<dbReference type="Gene3D" id="1.25.40.10">
    <property type="entry name" value="Tetratricopeptide repeat domain"/>
    <property type="match status" value="1"/>
</dbReference>
<dbReference type="InterPro" id="IPR011990">
    <property type="entry name" value="TPR-like_helical_dom_sf"/>
</dbReference>
<evidence type="ECO:0000259" key="4">
    <source>
        <dbReference type="SMART" id="SM01043"/>
    </source>
</evidence>
<comment type="caution">
    <text evidence="5">The sequence shown here is derived from an EMBL/GenBank/DDBJ whole genome shotgun (WGS) entry which is preliminary data.</text>
</comment>
<evidence type="ECO:0000313" key="5">
    <source>
        <dbReference type="EMBL" id="TDD17776.1"/>
    </source>
</evidence>
<dbReference type="GO" id="GO:0003677">
    <property type="term" value="F:DNA binding"/>
    <property type="evidence" value="ECO:0007669"/>
    <property type="project" value="TreeGrafter"/>
</dbReference>
<dbReference type="InterPro" id="IPR051677">
    <property type="entry name" value="AfsR-DnrI-RedD_regulator"/>
</dbReference>
<keyword evidence="2" id="KW-0804">Transcription</keyword>
<dbReference type="PANTHER" id="PTHR35807">
    <property type="entry name" value="TRANSCRIPTIONAL REGULATOR REDD-RELATED"/>
    <property type="match status" value="1"/>
</dbReference>
<organism evidence="5 6">
    <name type="scientific">Nonomuraea diastatica</name>
    <dbReference type="NCBI Taxonomy" id="1848329"/>
    <lineage>
        <taxon>Bacteria</taxon>
        <taxon>Bacillati</taxon>
        <taxon>Actinomycetota</taxon>
        <taxon>Actinomycetes</taxon>
        <taxon>Streptosporangiales</taxon>
        <taxon>Streptosporangiaceae</taxon>
        <taxon>Nonomuraea</taxon>
    </lineage>
</organism>